<reference evidence="1 2" key="1">
    <citation type="submission" date="2019-10" db="EMBL/GenBank/DDBJ databases">
        <authorList>
            <person name="Palmer J.M."/>
        </authorList>
    </citation>
    <scope>NUCLEOTIDE SEQUENCE [LARGE SCALE GENOMIC DNA]</scope>
    <source>
        <strain evidence="1 2">TWF696</strain>
    </source>
</reference>
<gene>
    <name evidence="1" type="ORF">TWF696_000568</name>
</gene>
<dbReference type="AlphaFoldDB" id="A0AAV9VC19"/>
<evidence type="ECO:0000313" key="1">
    <source>
        <dbReference type="EMBL" id="KAK6359408.1"/>
    </source>
</evidence>
<dbReference type="Proteomes" id="UP001375240">
    <property type="component" value="Unassembled WGS sequence"/>
</dbReference>
<name>A0AAV9VC19_9PEZI</name>
<comment type="caution">
    <text evidence="1">The sequence shown here is derived from an EMBL/GenBank/DDBJ whole genome shotgun (WGS) entry which is preliminary data.</text>
</comment>
<evidence type="ECO:0000313" key="2">
    <source>
        <dbReference type="Proteomes" id="UP001375240"/>
    </source>
</evidence>
<proteinExistence type="predicted"/>
<keyword evidence="2" id="KW-1185">Reference proteome</keyword>
<accession>A0AAV9VC19</accession>
<dbReference type="EMBL" id="JAVHNQ010000001">
    <property type="protein sequence ID" value="KAK6359408.1"/>
    <property type="molecule type" value="Genomic_DNA"/>
</dbReference>
<protein>
    <submittedName>
        <fullName evidence="1">Uncharacterized protein</fullName>
    </submittedName>
</protein>
<sequence>MKLLVVTRGLSPGFFIAAPAVAKPLFGFGLGSISLLHGGPPQPLGTINGLSFQGISAQAAEIEDKIVSIVFIPPTTGTSTATGGFTSIGDPFTLKTASFTCCSAATSNLGLGLCDPVPCDITVTGKDAAGGTVFQKTAQFKPTARGVFGLLQVARPEKTALSFPETKVHEIEVLSSMAIIRNMLTGGISMLTR</sequence>
<organism evidence="1 2">
    <name type="scientific">Orbilia brochopaga</name>
    <dbReference type="NCBI Taxonomy" id="3140254"/>
    <lineage>
        <taxon>Eukaryota</taxon>
        <taxon>Fungi</taxon>
        <taxon>Dikarya</taxon>
        <taxon>Ascomycota</taxon>
        <taxon>Pezizomycotina</taxon>
        <taxon>Orbiliomycetes</taxon>
        <taxon>Orbiliales</taxon>
        <taxon>Orbiliaceae</taxon>
        <taxon>Orbilia</taxon>
    </lineage>
</organism>